<feature type="compositionally biased region" description="Basic and acidic residues" evidence="1">
    <location>
        <begin position="78"/>
        <end position="93"/>
    </location>
</feature>
<protein>
    <recommendedName>
        <fullName evidence="3">TFIIB-type domain-containing protein</fullName>
    </recommendedName>
</protein>
<evidence type="ECO:0008006" key="3">
    <source>
        <dbReference type="Google" id="ProtNLM"/>
    </source>
</evidence>
<accession>A0A0F9LAQ2</accession>
<organism evidence="2">
    <name type="scientific">marine sediment metagenome</name>
    <dbReference type="NCBI Taxonomy" id="412755"/>
    <lineage>
        <taxon>unclassified sequences</taxon>
        <taxon>metagenomes</taxon>
        <taxon>ecological metagenomes</taxon>
    </lineage>
</organism>
<gene>
    <name evidence="2" type="ORF">LCGC14_1602830</name>
</gene>
<evidence type="ECO:0000256" key="1">
    <source>
        <dbReference type="SAM" id="MobiDB-lite"/>
    </source>
</evidence>
<dbReference type="EMBL" id="LAZR01012877">
    <property type="protein sequence ID" value="KKM24665.1"/>
    <property type="molecule type" value="Genomic_DNA"/>
</dbReference>
<comment type="caution">
    <text evidence="2">The sequence shown here is derived from an EMBL/GenBank/DDBJ whole genome shotgun (WGS) entry which is preliminary data.</text>
</comment>
<evidence type="ECO:0000313" key="2">
    <source>
        <dbReference type="EMBL" id="KKM24665.1"/>
    </source>
</evidence>
<name>A0A0F9LAQ2_9ZZZZ</name>
<dbReference type="Gene3D" id="1.10.472.170">
    <property type="match status" value="1"/>
</dbReference>
<dbReference type="AlphaFoldDB" id="A0A0F9LAQ2"/>
<feature type="compositionally biased region" description="Basic and acidic residues" evidence="1">
    <location>
        <begin position="59"/>
        <end position="70"/>
    </location>
</feature>
<sequence length="214" mass="25033">MIEAKANLTSSEGILEEKSYPLCEECGSDEMILKEPYMTCSQCGLTLDSEIVLPQIGDPSHHAPLDREHAPTQIGSPPERKNSLDPLTQERRNKMQNYYSNDKNRIKEAREMILRILNNLQIPTKTLKIVVLNKYIELYDTHPNSRNLRSTERITPVLIYFFCKVHKVIINEDALWEISDISEIAKEKFIYFKFCDFHTWLIVYKLRITKFHIS</sequence>
<reference evidence="2" key="1">
    <citation type="journal article" date="2015" name="Nature">
        <title>Complex archaea that bridge the gap between prokaryotes and eukaryotes.</title>
        <authorList>
            <person name="Spang A."/>
            <person name="Saw J.H."/>
            <person name="Jorgensen S.L."/>
            <person name="Zaremba-Niedzwiedzka K."/>
            <person name="Martijn J."/>
            <person name="Lind A.E."/>
            <person name="van Eijk R."/>
            <person name="Schleper C."/>
            <person name="Guy L."/>
            <person name="Ettema T.J."/>
        </authorList>
    </citation>
    <scope>NUCLEOTIDE SEQUENCE</scope>
</reference>
<feature type="region of interest" description="Disordered" evidence="1">
    <location>
        <begin position="56"/>
        <end position="97"/>
    </location>
</feature>
<proteinExistence type="predicted"/>